<dbReference type="AlphaFoldDB" id="G0PAK9"/>
<evidence type="ECO:0000259" key="2">
    <source>
        <dbReference type="Pfam" id="PF07735"/>
    </source>
</evidence>
<reference evidence="4" key="1">
    <citation type="submission" date="2011-07" db="EMBL/GenBank/DDBJ databases">
        <authorList>
            <consortium name="Caenorhabditis brenneri Sequencing and Analysis Consortium"/>
            <person name="Wilson R.K."/>
        </authorList>
    </citation>
    <scope>NUCLEOTIDE SEQUENCE [LARGE SCALE GENOMIC DNA]</scope>
    <source>
        <strain evidence="4">PB2801</strain>
    </source>
</reference>
<sequence length="262" mass="30848">MTVPFFKEILTEPALRDFVSLSLDRGKIDAECLDLVMEMAHGNRDLHINHTNVPENYSHKNAFKFDFIYYKDARWVRVDDLFTLKNSYSVRLGWNKLTYSDMNNYIKYWIESGHDMVEMLELYSRQPIQPESLFNGIVTLKNPRYSPSTYLVAANPTKQRKYQMMGVVWFEEKIYCYCKEVSLQSDGNVDNDSWVPEYKALMVLNKKKELEAELKEIQKLLETSQDQNIVKKKNEISRELQNVSQELAGYNLVFRDGVYSLE</sequence>
<evidence type="ECO:0000256" key="1">
    <source>
        <dbReference type="SAM" id="Coils"/>
    </source>
</evidence>
<evidence type="ECO:0000313" key="4">
    <source>
        <dbReference type="Proteomes" id="UP000008068"/>
    </source>
</evidence>
<evidence type="ECO:0000313" key="3">
    <source>
        <dbReference type="EMBL" id="EGT49344.1"/>
    </source>
</evidence>
<feature type="coiled-coil region" evidence="1">
    <location>
        <begin position="200"/>
        <end position="227"/>
    </location>
</feature>
<keyword evidence="1" id="KW-0175">Coiled coil</keyword>
<proteinExistence type="predicted"/>
<dbReference type="Proteomes" id="UP000008068">
    <property type="component" value="Unassembled WGS sequence"/>
</dbReference>
<dbReference type="InterPro" id="IPR012885">
    <property type="entry name" value="F-box_Sdz-33"/>
</dbReference>
<gene>
    <name evidence="3" type="ORF">CAEBREN_25868</name>
</gene>
<dbReference type="InParanoid" id="G0PAK9"/>
<protein>
    <recommendedName>
        <fullName evidence="2">Sdz-33 F-box domain-containing protein</fullName>
    </recommendedName>
</protein>
<accession>G0PAK9</accession>
<feature type="domain" description="Sdz-33 F-box" evidence="2">
    <location>
        <begin position="64"/>
        <end position="121"/>
    </location>
</feature>
<dbReference type="Pfam" id="PF07735">
    <property type="entry name" value="FBA_2"/>
    <property type="match status" value="1"/>
</dbReference>
<dbReference type="HOGENOM" id="CLU_044397_2_0_1"/>
<dbReference type="PANTHER" id="PTHR21503:SF8">
    <property type="entry name" value="F-BOX ASSOCIATED DOMAIN-CONTAINING PROTEIN-RELATED"/>
    <property type="match status" value="1"/>
</dbReference>
<keyword evidence="4" id="KW-1185">Reference proteome</keyword>
<dbReference type="PANTHER" id="PTHR21503">
    <property type="entry name" value="F-BOX-CONTAINING HYPOTHETICAL PROTEIN C.ELEGANS"/>
    <property type="match status" value="1"/>
</dbReference>
<organism evidence="4">
    <name type="scientific">Caenorhabditis brenneri</name>
    <name type="common">Nematode worm</name>
    <dbReference type="NCBI Taxonomy" id="135651"/>
    <lineage>
        <taxon>Eukaryota</taxon>
        <taxon>Metazoa</taxon>
        <taxon>Ecdysozoa</taxon>
        <taxon>Nematoda</taxon>
        <taxon>Chromadorea</taxon>
        <taxon>Rhabditida</taxon>
        <taxon>Rhabditina</taxon>
        <taxon>Rhabditomorpha</taxon>
        <taxon>Rhabditoidea</taxon>
        <taxon>Rhabditidae</taxon>
        <taxon>Peloderinae</taxon>
        <taxon>Caenorhabditis</taxon>
    </lineage>
</organism>
<name>G0PAK9_CAEBE</name>
<dbReference type="eggNOG" id="ENOG502RAZH">
    <property type="taxonomic scope" value="Eukaryota"/>
</dbReference>
<dbReference type="EMBL" id="GL380181">
    <property type="protein sequence ID" value="EGT49344.1"/>
    <property type="molecule type" value="Genomic_DNA"/>
</dbReference>